<dbReference type="InterPro" id="IPR019861">
    <property type="entry name" value="PorP/SprF_Bacteroidetes"/>
</dbReference>
<gene>
    <name evidence="2" type="ORF">ACFS6H_18645</name>
</gene>
<keyword evidence="3" id="KW-1185">Reference proteome</keyword>
<reference evidence="3" key="1">
    <citation type="journal article" date="2019" name="Int. J. Syst. Evol. Microbiol.">
        <title>The Global Catalogue of Microorganisms (GCM) 10K type strain sequencing project: providing services to taxonomists for standard genome sequencing and annotation.</title>
        <authorList>
            <consortium name="The Broad Institute Genomics Platform"/>
            <consortium name="The Broad Institute Genome Sequencing Center for Infectious Disease"/>
            <person name="Wu L."/>
            <person name="Ma J."/>
        </authorList>
    </citation>
    <scope>NUCLEOTIDE SEQUENCE [LARGE SCALE GENOMIC DNA]</scope>
    <source>
        <strain evidence="3">KCTC 23299</strain>
    </source>
</reference>
<dbReference type="NCBIfam" id="TIGR03519">
    <property type="entry name" value="T9SS_PorP_fam"/>
    <property type="match status" value="1"/>
</dbReference>
<sequence>MKKNIFSLPAIMLLLLACGITVNSFAQVKVFGSGYFQNRYLFNPAYAGQKPKLANIGAGYNKQGDGDKAPVTMYLNGDYGFNNMGVGVNIMNDKAGLLNTFKAMATYAYHLKFNDNEEADHGLSLGISAGGVQRRIDFTAITGDPDDQTLYLYNNQDMKFEADFGATYYNKGLTVQAALPNMVATFKNDAADIVNRPTLFLSASYKYQPAGMEGFAFEPLVAYRGLRNMDDIIDAGINISALNERVNVYGLYHSSKNISVGAGVKLSSFAHILLSYATQPSALKAYTSGNMEAAVRFSF</sequence>
<comment type="caution">
    <text evidence="2">The sequence shown here is derived from an EMBL/GenBank/DDBJ whole genome shotgun (WGS) entry which is preliminary data.</text>
</comment>
<dbReference type="PROSITE" id="PS51257">
    <property type="entry name" value="PROKAR_LIPOPROTEIN"/>
    <property type="match status" value="1"/>
</dbReference>
<dbReference type="Proteomes" id="UP001597511">
    <property type="component" value="Unassembled WGS sequence"/>
</dbReference>
<accession>A0ABW6AAM9</accession>
<dbReference type="Pfam" id="PF11751">
    <property type="entry name" value="PorP_SprF"/>
    <property type="match status" value="1"/>
</dbReference>
<name>A0ABW6AAM9_9BACT</name>
<dbReference type="RefSeq" id="WP_386102657.1">
    <property type="nucleotide sequence ID" value="NZ_JBHUOZ010000003.1"/>
</dbReference>
<evidence type="ECO:0000313" key="3">
    <source>
        <dbReference type="Proteomes" id="UP001597511"/>
    </source>
</evidence>
<feature type="chain" id="PRO_5045104869" evidence="1">
    <location>
        <begin position="27"/>
        <end position="299"/>
    </location>
</feature>
<evidence type="ECO:0000256" key="1">
    <source>
        <dbReference type="SAM" id="SignalP"/>
    </source>
</evidence>
<feature type="signal peptide" evidence="1">
    <location>
        <begin position="1"/>
        <end position="26"/>
    </location>
</feature>
<keyword evidence="1" id="KW-0732">Signal</keyword>
<proteinExistence type="predicted"/>
<evidence type="ECO:0000313" key="2">
    <source>
        <dbReference type="EMBL" id="MFD2921746.1"/>
    </source>
</evidence>
<organism evidence="2 3">
    <name type="scientific">Terrimonas rubra</name>
    <dbReference type="NCBI Taxonomy" id="1035890"/>
    <lineage>
        <taxon>Bacteria</taxon>
        <taxon>Pseudomonadati</taxon>
        <taxon>Bacteroidota</taxon>
        <taxon>Chitinophagia</taxon>
        <taxon>Chitinophagales</taxon>
        <taxon>Chitinophagaceae</taxon>
        <taxon>Terrimonas</taxon>
    </lineage>
</organism>
<dbReference type="EMBL" id="JBHUOZ010000003">
    <property type="protein sequence ID" value="MFD2921746.1"/>
    <property type="molecule type" value="Genomic_DNA"/>
</dbReference>
<protein>
    <submittedName>
        <fullName evidence="2">PorP/SprF family type IX secretion system membrane protein</fullName>
    </submittedName>
</protein>